<proteinExistence type="predicted"/>
<evidence type="ECO:0000313" key="1">
    <source>
        <dbReference type="EMBL" id="GIM14774.1"/>
    </source>
</evidence>
<dbReference type="EMBL" id="BNCQ01000059">
    <property type="protein sequence ID" value="GIM14774.1"/>
    <property type="molecule type" value="Genomic_DNA"/>
</dbReference>
<dbReference type="AlphaFoldDB" id="A0A8J4GVB7"/>
<name>A0A8J4GVB7_9CHLO</name>
<accession>A0A8J4GVB7</accession>
<dbReference type="NCBIfam" id="NF047558">
    <property type="entry name" value="TPR_END_plus"/>
    <property type="match status" value="1"/>
</dbReference>
<sequence>MLSATSSGCGLASIRNISGRRTPFIATRSYVKATPVPSHSCQELLTLGVSEQYGIRRRSRGSATPGSPLRAAESDPLSTADDPETAREAIELGNKFAQAGRWQEALSVYEKALTLPGTGLKRYRDKPRLISDGERSAALFNIACCQAQLGDMRSGLVALAGCLELGYDDFAQLRSDPDLDPLRKDERFEGLLKRFERPTGSLANFMSGLFGGKK</sequence>
<protein>
    <submittedName>
        <fullName evidence="1">Uncharacterized protein</fullName>
    </submittedName>
</protein>
<dbReference type="SUPFAM" id="SSF48452">
    <property type="entry name" value="TPR-like"/>
    <property type="match status" value="1"/>
</dbReference>
<dbReference type="InterPro" id="IPR011990">
    <property type="entry name" value="TPR-like_helical_dom_sf"/>
</dbReference>
<evidence type="ECO:0000313" key="2">
    <source>
        <dbReference type="Proteomes" id="UP000722791"/>
    </source>
</evidence>
<dbReference type="PROSITE" id="PS50005">
    <property type="entry name" value="TPR"/>
    <property type="match status" value="1"/>
</dbReference>
<dbReference type="Gene3D" id="1.25.40.10">
    <property type="entry name" value="Tetratricopeptide repeat domain"/>
    <property type="match status" value="1"/>
</dbReference>
<dbReference type="InterPro" id="IPR019734">
    <property type="entry name" value="TPR_rpt"/>
</dbReference>
<organism evidence="1 2">
    <name type="scientific">Volvox reticuliferus</name>
    <dbReference type="NCBI Taxonomy" id="1737510"/>
    <lineage>
        <taxon>Eukaryota</taxon>
        <taxon>Viridiplantae</taxon>
        <taxon>Chlorophyta</taxon>
        <taxon>core chlorophytes</taxon>
        <taxon>Chlorophyceae</taxon>
        <taxon>CS clade</taxon>
        <taxon>Chlamydomonadales</taxon>
        <taxon>Volvocaceae</taxon>
        <taxon>Volvox</taxon>
    </lineage>
</organism>
<dbReference type="Proteomes" id="UP000722791">
    <property type="component" value="Unassembled WGS sequence"/>
</dbReference>
<comment type="caution">
    <text evidence="1">The sequence shown here is derived from an EMBL/GenBank/DDBJ whole genome shotgun (WGS) entry which is preliminary data.</text>
</comment>
<gene>
    <name evidence="1" type="ORF">Vretimale_17583</name>
</gene>
<reference evidence="1" key="1">
    <citation type="journal article" date="2021" name="Proc. Natl. Acad. Sci. U.S.A.">
        <title>Three genomes in the algal genus Volvox reveal the fate of a haploid sex-determining region after a transition to homothallism.</title>
        <authorList>
            <person name="Yamamoto K."/>
            <person name="Hamaji T."/>
            <person name="Kawai-Toyooka H."/>
            <person name="Matsuzaki R."/>
            <person name="Takahashi F."/>
            <person name="Nishimura Y."/>
            <person name="Kawachi M."/>
            <person name="Noguchi H."/>
            <person name="Minakuchi Y."/>
            <person name="Umen J.G."/>
            <person name="Toyoda A."/>
            <person name="Nozaki H."/>
        </authorList>
    </citation>
    <scope>NUCLEOTIDE SEQUENCE</scope>
    <source>
        <strain evidence="1">NIES-3785</strain>
    </source>
</reference>
<dbReference type="OrthoDB" id="439127at2759"/>